<gene>
    <name evidence="13" type="ORF">SIAM614_25946</name>
</gene>
<evidence type="ECO:0000256" key="7">
    <source>
        <dbReference type="ARBA" id="ARBA00042645"/>
    </source>
</evidence>
<dbReference type="AlphaFoldDB" id="A0NZS5"/>
<dbReference type="Proteomes" id="UP000004848">
    <property type="component" value="Unassembled WGS sequence"/>
</dbReference>
<reference evidence="13 14" key="1">
    <citation type="submission" date="2006-05" db="EMBL/GenBank/DDBJ databases">
        <authorList>
            <person name="King G."/>
            <person name="Ferriera S."/>
            <person name="Johnson J."/>
            <person name="Kravitz S."/>
            <person name="Beeson K."/>
            <person name="Sutton G."/>
            <person name="Rogers Y.-H."/>
            <person name="Friedman R."/>
            <person name="Frazier M."/>
            <person name="Venter J.C."/>
        </authorList>
    </citation>
    <scope>NUCLEOTIDE SEQUENCE [LARGE SCALE GENOMIC DNA]</scope>
    <source>
        <strain evidence="14">ATCC 25650 / DSM 13394 / JCM 20685 / NBRC 16684 / NCIMB 2208 / IAM 12614 / B1</strain>
    </source>
</reference>
<dbReference type="InterPro" id="IPR052382">
    <property type="entry name" value="ABHD10_acyl-thioesterase"/>
</dbReference>
<accession>A0NZS5</accession>
<evidence type="ECO:0000256" key="8">
    <source>
        <dbReference type="ARBA" id="ARBA00042704"/>
    </source>
</evidence>
<dbReference type="PANTHER" id="PTHR16138:SF7">
    <property type="entry name" value="PALMITOYL-PROTEIN THIOESTERASE ABHD10, MITOCHONDRIAL"/>
    <property type="match status" value="1"/>
</dbReference>
<dbReference type="Gene3D" id="3.40.50.1820">
    <property type="entry name" value="alpha/beta hydrolase"/>
    <property type="match status" value="1"/>
</dbReference>
<dbReference type="PANTHER" id="PTHR16138">
    <property type="entry name" value="MYCOPHENOLIC ACID ACYL-GLUCURONIDE ESTERASE, MITOCHONDRIAL"/>
    <property type="match status" value="1"/>
</dbReference>
<dbReference type="EC" id="3.1.1.93" evidence="4"/>
<organism evidence="13 14">
    <name type="scientific">Roseibium aggregatum (strain ATCC 25650 / DSM 13394 / JCM 20685 / NBRC 16684 / NCIMB 2208 / IAM 12614 / B1)</name>
    <name type="common">Stappia aggregata</name>
    <dbReference type="NCBI Taxonomy" id="384765"/>
    <lineage>
        <taxon>Bacteria</taxon>
        <taxon>Pseudomonadati</taxon>
        <taxon>Pseudomonadota</taxon>
        <taxon>Alphaproteobacteria</taxon>
        <taxon>Hyphomicrobiales</taxon>
        <taxon>Stappiaceae</taxon>
        <taxon>Roseibium</taxon>
    </lineage>
</organism>
<dbReference type="GO" id="GO:0102390">
    <property type="term" value="F:mycophenolic acid acyl-glucuronide esterase activity"/>
    <property type="evidence" value="ECO:0007669"/>
    <property type="project" value="UniProtKB-EC"/>
</dbReference>
<dbReference type="Pfam" id="PF12697">
    <property type="entry name" value="Abhydrolase_6"/>
    <property type="match status" value="1"/>
</dbReference>
<evidence type="ECO:0000256" key="11">
    <source>
        <dbReference type="ARBA" id="ARBA00047972"/>
    </source>
</evidence>
<evidence type="ECO:0000313" key="14">
    <source>
        <dbReference type="Proteomes" id="UP000004848"/>
    </source>
</evidence>
<comment type="caution">
    <text evidence="13">The sequence shown here is derived from an EMBL/GenBank/DDBJ whole genome shotgun (WGS) entry which is preliminary data.</text>
</comment>
<dbReference type="SUPFAM" id="SSF53474">
    <property type="entry name" value="alpha/beta-Hydrolases"/>
    <property type="match status" value="1"/>
</dbReference>
<evidence type="ECO:0000256" key="3">
    <source>
        <dbReference type="ARBA" id="ARBA00022946"/>
    </source>
</evidence>
<dbReference type="EC" id="3.1.2.22" evidence="1"/>
<dbReference type="InterPro" id="IPR029058">
    <property type="entry name" value="AB_hydrolase_fold"/>
</dbReference>
<dbReference type="GO" id="GO:0008474">
    <property type="term" value="F:palmitoyl-(protein) hydrolase activity"/>
    <property type="evidence" value="ECO:0007669"/>
    <property type="project" value="UniProtKB-EC"/>
</dbReference>
<evidence type="ECO:0000256" key="9">
    <source>
        <dbReference type="ARBA" id="ARBA00046047"/>
    </source>
</evidence>
<evidence type="ECO:0000256" key="5">
    <source>
        <dbReference type="ARBA" id="ARBA00039314"/>
    </source>
</evidence>
<keyword evidence="3" id="KW-0809">Transit peptide</keyword>
<protein>
    <recommendedName>
        <fullName evidence="5">Palmitoyl-protein thioesterase ABHD10, mitochondrial</fullName>
        <ecNumber evidence="4">3.1.1.93</ecNumber>
        <ecNumber evidence="1">3.1.2.22</ecNumber>
    </recommendedName>
    <alternativeName>
        <fullName evidence="7">Acyl-protein thioesterase ABHD10</fullName>
    </alternativeName>
    <alternativeName>
        <fullName evidence="8">Alpha/beta hydrolase domain-containing protein 10</fullName>
    </alternativeName>
    <alternativeName>
        <fullName evidence="6">Mycophenolic acid acyl-glucuronide esterase, mitochondrial</fullName>
    </alternativeName>
</protein>
<feature type="domain" description="AB hydrolase-1" evidence="12">
    <location>
        <begin position="67"/>
        <end position="260"/>
    </location>
</feature>
<sequence>MARTENIYQNESLNMGDSELQFIQIGKNDAKRRIAVRNSPGSSAGSRPDILWLSGFKSDMSGTKAEALAEEGARNGQGVVRFDYSGHGLSGGDFEDACVSDWLEEALAVFDAYCPGETVLVGSSMGGWIALLLALARKGSGRIKGLVLIAPAVDFTEELMWKQRFSVEIRSTILADGRWEQPSAYSDAPYVITRKLIEDGRTHLLFGAPLHLGAPVTILQGAQDPDVPESHARRLVDALPLDDVTFSLVPDGDHRLSRPQDIDLLLRAVGEMSAR</sequence>
<proteinExistence type="predicted"/>
<keyword evidence="2" id="KW-0378">Hydrolase</keyword>
<evidence type="ECO:0000256" key="4">
    <source>
        <dbReference type="ARBA" id="ARBA00039132"/>
    </source>
</evidence>
<dbReference type="EMBL" id="AAUW01000019">
    <property type="protein sequence ID" value="EAV41642.1"/>
    <property type="molecule type" value="Genomic_DNA"/>
</dbReference>
<evidence type="ECO:0000259" key="12">
    <source>
        <dbReference type="Pfam" id="PF12697"/>
    </source>
</evidence>
<comment type="catalytic activity">
    <reaction evidence="11">
        <text>mycophenolic acid O-acyl-beta-D-glucuronide + H2O = mycophenolate + D-glucuronate + H(+)</text>
        <dbReference type="Rhea" id="RHEA:34179"/>
        <dbReference type="ChEBI" id="CHEBI:15377"/>
        <dbReference type="ChEBI" id="CHEBI:15378"/>
        <dbReference type="ChEBI" id="CHEBI:58720"/>
        <dbReference type="ChEBI" id="CHEBI:62932"/>
        <dbReference type="ChEBI" id="CHEBI:66982"/>
        <dbReference type="EC" id="3.1.1.93"/>
    </reaction>
    <physiologicalReaction direction="left-to-right" evidence="11">
        <dbReference type="Rhea" id="RHEA:34180"/>
    </physiologicalReaction>
</comment>
<evidence type="ECO:0000313" key="13">
    <source>
        <dbReference type="EMBL" id="EAV41642.1"/>
    </source>
</evidence>
<dbReference type="InterPro" id="IPR000073">
    <property type="entry name" value="AB_hydrolase_1"/>
</dbReference>
<dbReference type="ESTHER" id="9rhob-a0nzs5">
    <property type="family name" value="6_AlphaBeta_hydrolase"/>
</dbReference>
<evidence type="ECO:0000256" key="6">
    <source>
        <dbReference type="ARBA" id="ARBA00041520"/>
    </source>
</evidence>
<name>A0NZS5_ROSAI</name>
<comment type="catalytic activity">
    <reaction evidence="10">
        <text>S-hexadecanoyl-L-cysteinyl-[protein] + H2O = L-cysteinyl-[protein] + hexadecanoate + H(+)</text>
        <dbReference type="Rhea" id="RHEA:19233"/>
        <dbReference type="Rhea" id="RHEA-COMP:10131"/>
        <dbReference type="Rhea" id="RHEA-COMP:11032"/>
        <dbReference type="ChEBI" id="CHEBI:7896"/>
        <dbReference type="ChEBI" id="CHEBI:15377"/>
        <dbReference type="ChEBI" id="CHEBI:15378"/>
        <dbReference type="ChEBI" id="CHEBI:29950"/>
        <dbReference type="ChEBI" id="CHEBI:74151"/>
        <dbReference type="EC" id="3.1.2.22"/>
    </reaction>
    <physiologicalReaction direction="left-to-right" evidence="10">
        <dbReference type="Rhea" id="RHEA:19234"/>
    </physiologicalReaction>
</comment>
<evidence type="ECO:0000256" key="10">
    <source>
        <dbReference type="ARBA" id="ARBA00047409"/>
    </source>
</evidence>
<evidence type="ECO:0000256" key="2">
    <source>
        <dbReference type="ARBA" id="ARBA00022801"/>
    </source>
</evidence>
<dbReference type="eggNOG" id="COG1073">
    <property type="taxonomic scope" value="Bacteria"/>
</dbReference>
<comment type="function">
    <text evidence="9">Acts as an acyl-protein thioesterase that hydrolyzes fatty acids from acylated residues in proteins. Regulates the mitochondrial S-depalmitoylation of the nucleophilic active site residue of peroxiredoxin-5/PRDX5, a key antioxidant protein, therefore modulating mitochondrial antioxidant ability. Also catalyzes the deglucuronidation of mycophenolic acid acyl-glucuronide, an active metabolite of the immunosuppressant drug mycophenolate.</text>
</comment>
<evidence type="ECO:0000256" key="1">
    <source>
        <dbReference type="ARBA" id="ARBA00012423"/>
    </source>
</evidence>